<evidence type="ECO:0000256" key="6">
    <source>
        <dbReference type="ARBA" id="ARBA00024207"/>
    </source>
</evidence>
<dbReference type="Proteomes" id="UP001251857">
    <property type="component" value="Unassembled WGS sequence"/>
</dbReference>
<comment type="caution">
    <text evidence="7">The sequence shown here is derived from an EMBL/GenBank/DDBJ whole genome shotgun (WGS) entry which is preliminary data.</text>
</comment>
<evidence type="ECO:0000256" key="3">
    <source>
        <dbReference type="ARBA" id="ARBA00022722"/>
    </source>
</evidence>
<gene>
    <name evidence="7" type="ORF">RM532_14920</name>
</gene>
<dbReference type="EMBL" id="JAVRIB010000022">
    <property type="protein sequence ID" value="MDT0636243.1"/>
    <property type="molecule type" value="Genomic_DNA"/>
</dbReference>
<name>A0ABU3C3V3_9GAMM</name>
<protein>
    <submittedName>
        <fullName evidence="7">DUF86 domain-containing protein</fullName>
    </submittedName>
</protein>
<dbReference type="InterPro" id="IPR037038">
    <property type="entry name" value="HepT-like_sf"/>
</dbReference>
<evidence type="ECO:0000256" key="4">
    <source>
        <dbReference type="ARBA" id="ARBA00022741"/>
    </source>
</evidence>
<keyword evidence="3" id="KW-0540">Nuclease</keyword>
<dbReference type="InterPro" id="IPR051813">
    <property type="entry name" value="HepT_RNase_toxin"/>
</dbReference>
<evidence type="ECO:0000256" key="5">
    <source>
        <dbReference type="ARBA" id="ARBA00022801"/>
    </source>
</evidence>
<dbReference type="Pfam" id="PF01934">
    <property type="entry name" value="HepT-like"/>
    <property type="match status" value="1"/>
</dbReference>
<dbReference type="Gene3D" id="1.20.120.580">
    <property type="entry name" value="bsu32300-like"/>
    <property type="match status" value="1"/>
</dbReference>
<evidence type="ECO:0000256" key="1">
    <source>
        <dbReference type="ARBA" id="ARBA00022553"/>
    </source>
</evidence>
<keyword evidence="5" id="KW-0378">Hydrolase</keyword>
<dbReference type="PANTHER" id="PTHR34139">
    <property type="entry name" value="UPF0331 PROTEIN MJ0127"/>
    <property type="match status" value="1"/>
</dbReference>
<comment type="similarity">
    <text evidence="6">Belongs to the HepT RNase toxin family.</text>
</comment>
<sequence length="117" mass="13135">MTQRDPGVYLEDIEYCADAAVRYTAGYSLAQYLADDKTRAAVERMLEICGEALRQLDRAAPDVASRIPYTREIIGFRNILAHGYAELDHHKVYAIAVIHAPELLAAVRTTLKEFPEP</sequence>
<accession>A0ABU3C3V3</accession>
<keyword evidence="2" id="KW-1277">Toxin-antitoxin system</keyword>
<dbReference type="RefSeq" id="WP_311654138.1">
    <property type="nucleotide sequence ID" value="NZ_JAVRIB010000022.1"/>
</dbReference>
<evidence type="ECO:0000313" key="7">
    <source>
        <dbReference type="EMBL" id="MDT0636243.1"/>
    </source>
</evidence>
<dbReference type="InterPro" id="IPR008201">
    <property type="entry name" value="HepT-like"/>
</dbReference>
<evidence type="ECO:0000256" key="2">
    <source>
        <dbReference type="ARBA" id="ARBA00022649"/>
    </source>
</evidence>
<organism evidence="7 8">
    <name type="scientific">Spectribacter hydrogenoxidans</name>
    <dbReference type="NCBI Taxonomy" id="3075608"/>
    <lineage>
        <taxon>Bacteria</taxon>
        <taxon>Pseudomonadati</taxon>
        <taxon>Pseudomonadota</taxon>
        <taxon>Gammaproteobacteria</taxon>
        <taxon>Salinisphaerales</taxon>
        <taxon>Salinisphaeraceae</taxon>
        <taxon>Spectribacter</taxon>
    </lineage>
</organism>
<evidence type="ECO:0000313" key="8">
    <source>
        <dbReference type="Proteomes" id="UP001251857"/>
    </source>
</evidence>
<dbReference type="PANTHER" id="PTHR34139:SF1">
    <property type="entry name" value="RNASE MJ1380-RELATED"/>
    <property type="match status" value="1"/>
</dbReference>
<keyword evidence="1" id="KW-0597">Phosphoprotein</keyword>
<reference evidence="7 8" key="1">
    <citation type="submission" date="2023-09" db="EMBL/GenBank/DDBJ databases">
        <authorList>
            <person name="Rey-Velasco X."/>
        </authorList>
    </citation>
    <scope>NUCLEOTIDE SEQUENCE [LARGE SCALE GENOMIC DNA]</scope>
    <source>
        <strain evidence="7 8">W335</strain>
    </source>
</reference>
<keyword evidence="4" id="KW-0547">Nucleotide-binding</keyword>
<proteinExistence type="inferred from homology"/>
<keyword evidence="8" id="KW-1185">Reference proteome</keyword>